<dbReference type="RefSeq" id="XP_030988808.1">
    <property type="nucleotide sequence ID" value="XM_031133672.1"/>
</dbReference>
<dbReference type="GeneID" id="41978439"/>
<dbReference type="Proteomes" id="UP000319257">
    <property type="component" value="Unassembled WGS sequence"/>
</dbReference>
<evidence type="ECO:0000313" key="2">
    <source>
        <dbReference type="EMBL" id="TPX07097.1"/>
    </source>
</evidence>
<keyword evidence="3" id="KW-1185">Reference proteome</keyword>
<evidence type="ECO:0000256" key="1">
    <source>
        <dbReference type="SAM" id="MobiDB-lite"/>
    </source>
</evidence>
<organism evidence="2 3">
    <name type="scientific">Thyridium curvatum</name>
    <dbReference type="NCBI Taxonomy" id="1093900"/>
    <lineage>
        <taxon>Eukaryota</taxon>
        <taxon>Fungi</taxon>
        <taxon>Dikarya</taxon>
        <taxon>Ascomycota</taxon>
        <taxon>Pezizomycotina</taxon>
        <taxon>Sordariomycetes</taxon>
        <taxon>Sordariomycetidae</taxon>
        <taxon>Thyridiales</taxon>
        <taxon>Thyridiaceae</taxon>
        <taxon>Thyridium</taxon>
    </lineage>
</organism>
<comment type="caution">
    <text evidence="2">The sequence shown here is derived from an EMBL/GenBank/DDBJ whole genome shotgun (WGS) entry which is preliminary data.</text>
</comment>
<feature type="compositionally biased region" description="Basic residues" evidence="1">
    <location>
        <begin position="1"/>
        <end position="12"/>
    </location>
</feature>
<feature type="compositionally biased region" description="Polar residues" evidence="1">
    <location>
        <begin position="16"/>
        <end position="32"/>
    </location>
</feature>
<accession>A0A507AJP8</accession>
<name>A0A507AJP8_9PEZI</name>
<gene>
    <name evidence="2" type="ORF">E0L32_010992</name>
</gene>
<dbReference type="OrthoDB" id="2740448at2759"/>
<dbReference type="AlphaFoldDB" id="A0A507AJP8"/>
<evidence type="ECO:0000313" key="3">
    <source>
        <dbReference type="Proteomes" id="UP000319257"/>
    </source>
</evidence>
<dbReference type="EMBL" id="SKBQ01000095">
    <property type="protein sequence ID" value="TPX07097.1"/>
    <property type="molecule type" value="Genomic_DNA"/>
</dbReference>
<feature type="compositionally biased region" description="Low complexity" evidence="1">
    <location>
        <begin position="245"/>
        <end position="272"/>
    </location>
</feature>
<feature type="region of interest" description="Disordered" evidence="1">
    <location>
        <begin position="198"/>
        <end position="277"/>
    </location>
</feature>
<sequence length="463" mass="48344">MSSGVSKKRGRRQAANGATTNGNSERSAGSGANSNNRRSRQHQQQPPSGRQDTRPSGDAQAAKAAATDRQPDTATTSAMPGRTTTRSGSGHLSSDSSLGDSSLETITSCPSPSTSILGLTTNFDGVEFDPFSLAGVDFESGDMAAFDLAVGNNNSNGDELHAIYSNGSGGGISPLSHPNNNISSYSPIMRNFMMANSKAAKGPPPPPPPPALLTIPHGMNHSAGPDFMDIESPPSCSSQERHHTAVVPAAQQQQQQQQCSQSTAPASSAGSSSGDGGSSSCQCVGSLARALENIGGLATCPHGREIDTLLTCLGIGMETCRSVLACSRCTTYRDSSMLVATVTRQLSSILSDACRYLSERGADSISSSSASSGGSGGDKLQQLAVVAEPSEGLVISVGRYRIDNTRIRLKIVQNLVILHIKELRALVNQIKERGGQKMVASTMMLDAEEQVHKAWMMQCLMGD</sequence>
<dbReference type="InParanoid" id="A0A507AJP8"/>
<feature type="compositionally biased region" description="Pro residues" evidence="1">
    <location>
        <begin position="202"/>
        <end position="211"/>
    </location>
</feature>
<feature type="region of interest" description="Disordered" evidence="1">
    <location>
        <begin position="1"/>
        <end position="111"/>
    </location>
</feature>
<feature type="compositionally biased region" description="Polar residues" evidence="1">
    <location>
        <begin position="72"/>
        <end position="86"/>
    </location>
</feature>
<reference evidence="2 3" key="1">
    <citation type="submission" date="2019-06" db="EMBL/GenBank/DDBJ databases">
        <title>Draft genome sequence of the filamentous fungus Phialemoniopsis curvata isolated from diesel fuel.</title>
        <authorList>
            <person name="Varaljay V.A."/>
            <person name="Lyon W.J."/>
            <person name="Crouch A.L."/>
            <person name="Drake C.E."/>
            <person name="Hollomon J.M."/>
            <person name="Nadeau L.J."/>
            <person name="Nunn H.S."/>
            <person name="Stevenson B.S."/>
            <person name="Bojanowski C.L."/>
            <person name="Crookes-Goodson W.J."/>
        </authorList>
    </citation>
    <scope>NUCLEOTIDE SEQUENCE [LARGE SCALE GENOMIC DNA]</scope>
    <source>
        <strain evidence="2 3">D216</strain>
    </source>
</reference>
<proteinExistence type="predicted"/>
<protein>
    <submittedName>
        <fullName evidence="2">Uncharacterized protein</fullName>
    </submittedName>
</protein>
<dbReference type="STRING" id="1093900.A0A507AJP8"/>
<feature type="compositionally biased region" description="Low complexity" evidence="1">
    <location>
        <begin position="87"/>
        <end position="111"/>
    </location>
</feature>